<dbReference type="EMBL" id="CM056743">
    <property type="protein sequence ID" value="KAJ8668795.1"/>
    <property type="molecule type" value="Genomic_DNA"/>
</dbReference>
<evidence type="ECO:0000313" key="2">
    <source>
        <dbReference type="Proteomes" id="UP001239111"/>
    </source>
</evidence>
<gene>
    <name evidence="1" type="ORF">QAD02_000054</name>
</gene>
<keyword evidence="2" id="KW-1185">Reference proteome</keyword>
<proteinExistence type="predicted"/>
<accession>A0ACC2NCD6</accession>
<comment type="caution">
    <text evidence="1">The sequence shown here is derived from an EMBL/GenBank/DDBJ whole genome shotgun (WGS) entry which is preliminary data.</text>
</comment>
<evidence type="ECO:0000313" key="1">
    <source>
        <dbReference type="EMBL" id="KAJ8668795.1"/>
    </source>
</evidence>
<sequence>MLKDYSPRSGEDSNEYQEGQRRPWLGRRSAVLPEGLTKVLIADYCAQESVVSPSAGSLYTLIPRIPGRPSSEVYYFSARAQAKGHKNAPAFRGRAQKAGETTVRKGRRSLKSQSPRGQ</sequence>
<protein>
    <submittedName>
        <fullName evidence="1">Uncharacterized protein</fullName>
    </submittedName>
</protein>
<reference evidence="1" key="1">
    <citation type="submission" date="2023-04" db="EMBL/GenBank/DDBJ databases">
        <title>A chromosome-level genome assembly of the parasitoid wasp Eretmocerus hayati.</title>
        <authorList>
            <person name="Zhong Y."/>
            <person name="Liu S."/>
            <person name="Liu Y."/>
        </authorList>
    </citation>
    <scope>NUCLEOTIDE SEQUENCE</scope>
    <source>
        <strain evidence="1">ZJU_SS_LIU_2023</strain>
    </source>
</reference>
<organism evidence="1 2">
    <name type="scientific">Eretmocerus hayati</name>
    <dbReference type="NCBI Taxonomy" id="131215"/>
    <lineage>
        <taxon>Eukaryota</taxon>
        <taxon>Metazoa</taxon>
        <taxon>Ecdysozoa</taxon>
        <taxon>Arthropoda</taxon>
        <taxon>Hexapoda</taxon>
        <taxon>Insecta</taxon>
        <taxon>Pterygota</taxon>
        <taxon>Neoptera</taxon>
        <taxon>Endopterygota</taxon>
        <taxon>Hymenoptera</taxon>
        <taxon>Apocrita</taxon>
        <taxon>Proctotrupomorpha</taxon>
        <taxon>Chalcidoidea</taxon>
        <taxon>Aphelinidae</taxon>
        <taxon>Aphelininae</taxon>
        <taxon>Eretmocerus</taxon>
    </lineage>
</organism>
<name>A0ACC2NCD6_9HYME</name>
<dbReference type="Proteomes" id="UP001239111">
    <property type="component" value="Chromosome 3"/>
</dbReference>